<accession>A0A3P7NNX7</accession>
<keyword evidence="3" id="KW-1185">Reference proteome</keyword>
<name>A0A3P7NNX7_CYLGO</name>
<evidence type="ECO:0000313" key="2">
    <source>
        <dbReference type="EMBL" id="VDN37378.1"/>
    </source>
</evidence>
<dbReference type="AlphaFoldDB" id="A0A3P7NNX7"/>
<reference evidence="2 3" key="1">
    <citation type="submission" date="2018-11" db="EMBL/GenBank/DDBJ databases">
        <authorList>
            <consortium name="Pathogen Informatics"/>
        </authorList>
    </citation>
    <scope>NUCLEOTIDE SEQUENCE [LARGE SCALE GENOMIC DNA]</scope>
</reference>
<dbReference type="Proteomes" id="UP000271889">
    <property type="component" value="Unassembled WGS sequence"/>
</dbReference>
<sequence>MTVPPKASARTIPQPRQRNGDEILSGGEDYSITNLTADRSAIWQGARVSDYVCIVHQCKDLYAHM</sequence>
<feature type="region of interest" description="Disordered" evidence="1">
    <location>
        <begin position="1"/>
        <end position="25"/>
    </location>
</feature>
<evidence type="ECO:0000313" key="3">
    <source>
        <dbReference type="Proteomes" id="UP000271889"/>
    </source>
</evidence>
<protein>
    <submittedName>
        <fullName evidence="2">Uncharacterized protein</fullName>
    </submittedName>
</protein>
<organism evidence="2 3">
    <name type="scientific">Cylicostephanus goldi</name>
    <name type="common">Nematode worm</name>
    <dbReference type="NCBI Taxonomy" id="71465"/>
    <lineage>
        <taxon>Eukaryota</taxon>
        <taxon>Metazoa</taxon>
        <taxon>Ecdysozoa</taxon>
        <taxon>Nematoda</taxon>
        <taxon>Chromadorea</taxon>
        <taxon>Rhabditida</taxon>
        <taxon>Rhabditina</taxon>
        <taxon>Rhabditomorpha</taxon>
        <taxon>Strongyloidea</taxon>
        <taxon>Strongylidae</taxon>
        <taxon>Cylicostephanus</taxon>
    </lineage>
</organism>
<proteinExistence type="predicted"/>
<dbReference type="EMBL" id="UYRV01131630">
    <property type="protein sequence ID" value="VDN37378.1"/>
    <property type="molecule type" value="Genomic_DNA"/>
</dbReference>
<evidence type="ECO:0000256" key="1">
    <source>
        <dbReference type="SAM" id="MobiDB-lite"/>
    </source>
</evidence>
<gene>
    <name evidence="2" type="ORF">CGOC_LOCUS13462</name>
</gene>